<feature type="region of interest" description="Disordered" evidence="1">
    <location>
        <begin position="76"/>
        <end position="95"/>
    </location>
</feature>
<comment type="caution">
    <text evidence="2">The sequence shown here is derived from an EMBL/GenBank/DDBJ whole genome shotgun (WGS) entry which is preliminary data.</text>
</comment>
<proteinExistence type="predicted"/>
<sequence>MASRRTIRSEFQQLLLNLAVDVARDVAEEVRPRIANWVTGQAIPTVKSTVVSATTSTRRMATTIGKGRKRAVRVQAKVGPPESEPAVEPAPSEESHDVAAVIEAYRSGLSKVEARRRIVAALAANLSSEQQVQIARDAGIDGDGDTPELDAATITLTQKQLGESIQSMLETTPSLLSEQSLDALREILEAEPA</sequence>
<accession>A0ABW2HL21</accession>
<evidence type="ECO:0000313" key="2">
    <source>
        <dbReference type="EMBL" id="MFC7273805.1"/>
    </source>
</evidence>
<keyword evidence="3" id="KW-1185">Reference proteome</keyword>
<dbReference type="RefSeq" id="WP_378965407.1">
    <property type="nucleotide sequence ID" value="NZ_JBHTBJ010000003.1"/>
</dbReference>
<dbReference type="EMBL" id="JBHTBJ010000003">
    <property type="protein sequence ID" value="MFC7273805.1"/>
    <property type="molecule type" value="Genomic_DNA"/>
</dbReference>
<organism evidence="2 3">
    <name type="scientific">Paractinoplanes rhizophilus</name>
    <dbReference type="NCBI Taxonomy" id="1416877"/>
    <lineage>
        <taxon>Bacteria</taxon>
        <taxon>Bacillati</taxon>
        <taxon>Actinomycetota</taxon>
        <taxon>Actinomycetes</taxon>
        <taxon>Micromonosporales</taxon>
        <taxon>Micromonosporaceae</taxon>
        <taxon>Paractinoplanes</taxon>
    </lineage>
</organism>
<dbReference type="Proteomes" id="UP001596548">
    <property type="component" value="Unassembled WGS sequence"/>
</dbReference>
<evidence type="ECO:0000313" key="3">
    <source>
        <dbReference type="Proteomes" id="UP001596548"/>
    </source>
</evidence>
<feature type="compositionally biased region" description="Low complexity" evidence="1">
    <location>
        <begin position="80"/>
        <end position="92"/>
    </location>
</feature>
<protein>
    <submittedName>
        <fullName evidence="2">Uncharacterized protein</fullName>
    </submittedName>
</protein>
<evidence type="ECO:0000256" key="1">
    <source>
        <dbReference type="SAM" id="MobiDB-lite"/>
    </source>
</evidence>
<reference evidence="3" key="1">
    <citation type="journal article" date="2019" name="Int. J. Syst. Evol. Microbiol.">
        <title>The Global Catalogue of Microorganisms (GCM) 10K type strain sequencing project: providing services to taxonomists for standard genome sequencing and annotation.</title>
        <authorList>
            <consortium name="The Broad Institute Genomics Platform"/>
            <consortium name="The Broad Institute Genome Sequencing Center for Infectious Disease"/>
            <person name="Wu L."/>
            <person name="Ma J."/>
        </authorList>
    </citation>
    <scope>NUCLEOTIDE SEQUENCE [LARGE SCALE GENOMIC DNA]</scope>
    <source>
        <strain evidence="3">XZYJT-10</strain>
    </source>
</reference>
<gene>
    <name evidence="2" type="ORF">ACFQS1_07435</name>
</gene>
<name>A0ABW2HL21_9ACTN</name>